<sequence length="53" mass="5665">MADLEAALVQQFLHVSLAEREAVVEPERVADHAEGKTVAVGLPVSHVLAAYRA</sequence>
<reference evidence="2" key="1">
    <citation type="journal article" date="2019" name="Int. J. Syst. Evol. Microbiol.">
        <title>The Global Catalogue of Microorganisms (GCM) 10K type strain sequencing project: providing services to taxonomists for standard genome sequencing and annotation.</title>
        <authorList>
            <consortium name="The Broad Institute Genomics Platform"/>
            <consortium name="The Broad Institute Genome Sequencing Center for Infectious Disease"/>
            <person name="Wu L."/>
            <person name="Ma J."/>
        </authorList>
    </citation>
    <scope>NUCLEOTIDE SEQUENCE [LARGE SCALE GENOMIC DNA]</scope>
    <source>
        <strain evidence="2">CGMCC 1.18437</strain>
    </source>
</reference>
<name>A0ABQ3JVW1_9DEIO</name>
<organism evidence="1 2">
    <name type="scientific">Deinococcus metalli</name>
    <dbReference type="NCBI Taxonomy" id="1141878"/>
    <lineage>
        <taxon>Bacteria</taxon>
        <taxon>Thermotogati</taxon>
        <taxon>Deinococcota</taxon>
        <taxon>Deinococci</taxon>
        <taxon>Deinococcales</taxon>
        <taxon>Deinococcaceae</taxon>
        <taxon>Deinococcus</taxon>
    </lineage>
</organism>
<comment type="caution">
    <text evidence="1">The sequence shown here is derived from an EMBL/GenBank/DDBJ whole genome shotgun (WGS) entry which is preliminary data.</text>
</comment>
<dbReference type="Proteomes" id="UP000619376">
    <property type="component" value="Unassembled WGS sequence"/>
</dbReference>
<evidence type="ECO:0000313" key="1">
    <source>
        <dbReference type="EMBL" id="GHF64551.1"/>
    </source>
</evidence>
<protein>
    <submittedName>
        <fullName evidence="1">Uncharacterized protein</fullName>
    </submittedName>
</protein>
<evidence type="ECO:0000313" key="2">
    <source>
        <dbReference type="Proteomes" id="UP000619376"/>
    </source>
</evidence>
<keyword evidence="2" id="KW-1185">Reference proteome</keyword>
<gene>
    <name evidence="1" type="ORF">GCM10017781_45510</name>
</gene>
<proteinExistence type="predicted"/>
<accession>A0ABQ3JVW1</accession>
<dbReference type="EMBL" id="BNAJ01000021">
    <property type="protein sequence ID" value="GHF64551.1"/>
    <property type="molecule type" value="Genomic_DNA"/>
</dbReference>